<name>A0A5C5G0I2_9BASI</name>
<evidence type="ECO:0000256" key="3">
    <source>
        <dbReference type="ARBA" id="ARBA00022833"/>
    </source>
</evidence>
<dbReference type="AlphaFoldDB" id="A0A5C5G0I2"/>
<keyword evidence="2" id="KW-0863">Zinc-finger</keyword>
<dbReference type="GO" id="GO:0008270">
    <property type="term" value="F:zinc ion binding"/>
    <property type="evidence" value="ECO:0007669"/>
    <property type="project" value="UniProtKB-KW"/>
</dbReference>
<dbReference type="EMBL" id="SOZI01000033">
    <property type="protein sequence ID" value="TNY21969.1"/>
    <property type="molecule type" value="Genomic_DNA"/>
</dbReference>
<keyword evidence="1" id="KW-0479">Metal-binding</keyword>
<feature type="region of interest" description="Disordered" evidence="4">
    <location>
        <begin position="169"/>
        <end position="189"/>
    </location>
</feature>
<sequence>MSNLKPGPCLVCGVETKNRCSNCAKTGLSNFFCSASHQKLVWYAHKHFCGPGKAHPFTWPLLSEDEAREIIANKASDVRDHCGGALVQCLPQYHPDDIDAHPRLHDARSQLPRRRTHLEVPGHVPLCRVHASGPRWPLPNPQPRDRRPAPHRRLLQPLRVLCPLPPRLVANSAPHPASARGAPRPVGEL</sequence>
<dbReference type="Proteomes" id="UP000311382">
    <property type="component" value="Unassembled WGS sequence"/>
</dbReference>
<dbReference type="SUPFAM" id="SSF144232">
    <property type="entry name" value="HIT/MYND zinc finger-like"/>
    <property type="match status" value="1"/>
</dbReference>
<dbReference type="OrthoDB" id="407198at2759"/>
<dbReference type="InterPro" id="IPR002893">
    <property type="entry name" value="Znf_MYND"/>
</dbReference>
<evidence type="ECO:0000256" key="1">
    <source>
        <dbReference type="ARBA" id="ARBA00022723"/>
    </source>
</evidence>
<keyword evidence="7" id="KW-1185">Reference proteome</keyword>
<evidence type="ECO:0000313" key="6">
    <source>
        <dbReference type="EMBL" id="TNY21969.1"/>
    </source>
</evidence>
<evidence type="ECO:0000313" key="7">
    <source>
        <dbReference type="Proteomes" id="UP000311382"/>
    </source>
</evidence>
<reference evidence="6 7" key="1">
    <citation type="submission" date="2019-03" db="EMBL/GenBank/DDBJ databases">
        <title>Rhodosporidium diobovatum UCD-FST 08-225 genome sequencing, assembly, and annotation.</title>
        <authorList>
            <person name="Fakankun I.U."/>
            <person name="Fristensky B."/>
            <person name="Levin D.B."/>
        </authorList>
    </citation>
    <scope>NUCLEOTIDE SEQUENCE [LARGE SCALE GENOMIC DNA]</scope>
    <source>
        <strain evidence="6 7">UCD-FST 08-225</strain>
    </source>
</reference>
<protein>
    <recommendedName>
        <fullName evidence="5">MYND-type domain-containing protein</fullName>
    </recommendedName>
</protein>
<accession>A0A5C5G0I2</accession>
<keyword evidence="3" id="KW-0862">Zinc</keyword>
<evidence type="ECO:0000256" key="2">
    <source>
        <dbReference type="ARBA" id="ARBA00022771"/>
    </source>
</evidence>
<feature type="domain" description="MYND-type" evidence="5">
    <location>
        <begin position="9"/>
        <end position="49"/>
    </location>
</feature>
<evidence type="ECO:0000259" key="5">
    <source>
        <dbReference type="Pfam" id="PF01753"/>
    </source>
</evidence>
<gene>
    <name evidence="6" type="ORF">DMC30DRAFT_174701</name>
</gene>
<comment type="caution">
    <text evidence="6">The sequence shown here is derived from an EMBL/GenBank/DDBJ whole genome shotgun (WGS) entry which is preliminary data.</text>
</comment>
<evidence type="ECO:0000256" key="4">
    <source>
        <dbReference type="SAM" id="MobiDB-lite"/>
    </source>
</evidence>
<proteinExistence type="predicted"/>
<dbReference type="Pfam" id="PF01753">
    <property type="entry name" value="zf-MYND"/>
    <property type="match status" value="1"/>
</dbReference>
<dbReference type="Gene3D" id="6.10.140.2220">
    <property type="match status" value="1"/>
</dbReference>
<organism evidence="6 7">
    <name type="scientific">Rhodotorula diobovata</name>
    <dbReference type="NCBI Taxonomy" id="5288"/>
    <lineage>
        <taxon>Eukaryota</taxon>
        <taxon>Fungi</taxon>
        <taxon>Dikarya</taxon>
        <taxon>Basidiomycota</taxon>
        <taxon>Pucciniomycotina</taxon>
        <taxon>Microbotryomycetes</taxon>
        <taxon>Sporidiobolales</taxon>
        <taxon>Sporidiobolaceae</taxon>
        <taxon>Rhodotorula</taxon>
    </lineage>
</organism>